<evidence type="ECO:0008006" key="3">
    <source>
        <dbReference type="Google" id="ProtNLM"/>
    </source>
</evidence>
<dbReference type="Proteomes" id="UP001138672">
    <property type="component" value="Unassembled WGS sequence"/>
</dbReference>
<dbReference type="RefSeq" id="WP_057781460.1">
    <property type="nucleotide sequence ID" value="NZ_JAGGJQ010000013.1"/>
</dbReference>
<dbReference type="EMBL" id="JAGGJQ010000013">
    <property type="protein sequence ID" value="MBP1841679.1"/>
    <property type="molecule type" value="Genomic_DNA"/>
</dbReference>
<evidence type="ECO:0000313" key="1">
    <source>
        <dbReference type="EMBL" id="MBP1841679.1"/>
    </source>
</evidence>
<sequence>MNRLLTLFLTLCIFGCCDKPELLDNGLTKSVSNLTEYSIQAKQDSIGNRIMDTLVKTKKTYNSLDKIISRYQYNIFADENIDIEFTYDNENNLIKETVGLSKDTEPITVSYTYKNSKLKSSQSESEYNDFYTKQVGNYKYGFFGNSKESTLSQIFIDKETNDTITNTFEISDFKTELVTKTKHIDYLKPERNITLEYEYDCGTLTEMRKYNHKDSLISTTKYEYELDDNQNWITKNSFENGNLTYIKTRIINYK</sequence>
<name>A0A9X0YQ45_9FLAO</name>
<organism evidence="1 2">
    <name type="scientific">Formosa algae</name>
    <dbReference type="NCBI Taxonomy" id="225843"/>
    <lineage>
        <taxon>Bacteria</taxon>
        <taxon>Pseudomonadati</taxon>
        <taxon>Bacteroidota</taxon>
        <taxon>Flavobacteriia</taxon>
        <taxon>Flavobacteriales</taxon>
        <taxon>Flavobacteriaceae</taxon>
        <taxon>Formosa</taxon>
    </lineage>
</organism>
<dbReference type="OrthoDB" id="1048580at2"/>
<protein>
    <recommendedName>
        <fullName evidence="3">DUF4595 domain-containing protein</fullName>
    </recommendedName>
</protein>
<evidence type="ECO:0000313" key="2">
    <source>
        <dbReference type="Proteomes" id="UP001138672"/>
    </source>
</evidence>
<proteinExistence type="predicted"/>
<gene>
    <name evidence="1" type="ORF">J2Z56_003617</name>
</gene>
<dbReference type="AlphaFoldDB" id="A0A9X0YQ45"/>
<comment type="caution">
    <text evidence="1">The sequence shown here is derived from an EMBL/GenBank/DDBJ whole genome shotgun (WGS) entry which is preliminary data.</text>
</comment>
<accession>A0A9X0YQ45</accession>
<reference evidence="1" key="1">
    <citation type="submission" date="2021-03" db="EMBL/GenBank/DDBJ databases">
        <title>Genomic Encyclopedia of Type Strains, Phase IV (KMG-IV): sequencing the most valuable type-strain genomes for metagenomic binning, comparative biology and taxonomic classification.</title>
        <authorList>
            <person name="Goeker M."/>
        </authorList>
    </citation>
    <scope>NUCLEOTIDE SEQUENCE</scope>
    <source>
        <strain evidence="1">DSM 15523</strain>
    </source>
</reference>